<dbReference type="PROSITE" id="PS00623">
    <property type="entry name" value="GMC_OXRED_1"/>
    <property type="match status" value="1"/>
</dbReference>
<keyword evidence="3 6" id="KW-0285">Flavoprotein</keyword>
<dbReference type="GO" id="GO:0016614">
    <property type="term" value="F:oxidoreductase activity, acting on CH-OH group of donors"/>
    <property type="evidence" value="ECO:0007669"/>
    <property type="project" value="InterPro"/>
</dbReference>
<keyword evidence="4 5" id="KW-0274">FAD</keyword>
<feature type="binding site" evidence="5">
    <location>
        <position position="451"/>
    </location>
    <ligand>
        <name>substrate</name>
    </ligand>
</feature>
<accession>A0A0K0X361</accession>
<dbReference type="GO" id="GO:0050660">
    <property type="term" value="F:flavin adenine dinucleotide binding"/>
    <property type="evidence" value="ECO:0007669"/>
    <property type="project" value="InterPro"/>
</dbReference>
<comment type="cofactor">
    <cofactor evidence="1 5">
        <name>FAD</name>
        <dbReference type="ChEBI" id="CHEBI:57692"/>
    </cofactor>
</comment>
<dbReference type="InterPro" id="IPR000172">
    <property type="entry name" value="GMC_OxRdtase_N"/>
</dbReference>
<evidence type="ECO:0000259" key="8">
    <source>
        <dbReference type="PROSITE" id="PS00624"/>
    </source>
</evidence>
<dbReference type="SUPFAM" id="SSF54373">
    <property type="entry name" value="FAD-linked reductases, C-terminal domain"/>
    <property type="match status" value="1"/>
</dbReference>
<proteinExistence type="inferred from homology"/>
<sequence length="519" mass="55482">MDVDIKQRYDFIVCGSGSSGSVVARRLAEDPDISVLLLEAGGGDDVAAVRQAGRWPENLGSARDWGFSAQASPHLNGRAIPMNMGKVVGGGSSINVMMWSRGHKTDWDFFAAQAGDEDWGYDRVLDIYRRIEDWHGSPDPAYRGTGGEVYVQPAPDPNPIAPAALAAAASVGIPVFDHPNGAMMEGAGGAALSDVRVRDGIRQSVFRSYVFPYLDRPNLTVLTDAMVTRVTFDGRRAAGVEFLRDGVTVPVAAVGEVILSLGAINTPKVLMLSGVGDADELARHGIRAVAHLPGVGQNLQDHPGFGCVWEYEVALAPRNTASEATYFTKSDARLDTPDLQTCQIEAPFASVETAARFGLPQFGWTLFAGIVRPASRGSVRLTGARVDDPVCIDANMLAEAADVRAAVAAVELCREIGNAAPLCEHAKREVMPGNLKGRDLVRFIRDAACTYWHQSGTAKMGRDEMSVVDGNLRVYGIEGLRIADASIMPRITTGNTMAPCVVIGERAAQLIRDTHAARA</sequence>
<feature type="binding site" evidence="5">
    <location>
        <begin position="452"/>
        <end position="453"/>
    </location>
    <ligand>
        <name>FAD</name>
        <dbReference type="ChEBI" id="CHEBI:57692"/>
    </ligand>
</feature>
<evidence type="ECO:0000256" key="2">
    <source>
        <dbReference type="ARBA" id="ARBA00010790"/>
    </source>
</evidence>
<feature type="domain" description="Glucose-methanol-choline oxidoreductase N-terminal" evidence="7">
    <location>
        <begin position="85"/>
        <end position="108"/>
    </location>
</feature>
<evidence type="ECO:0000256" key="1">
    <source>
        <dbReference type="ARBA" id="ARBA00001974"/>
    </source>
</evidence>
<protein>
    <submittedName>
        <fullName evidence="9">Oxidoreductase</fullName>
    </submittedName>
</protein>
<dbReference type="AlphaFoldDB" id="A0A0K0X361"/>
<evidence type="ECO:0000256" key="6">
    <source>
        <dbReference type="RuleBase" id="RU003968"/>
    </source>
</evidence>
<dbReference type="Gene3D" id="3.50.50.60">
    <property type="entry name" value="FAD/NAD(P)-binding domain"/>
    <property type="match status" value="1"/>
</dbReference>
<evidence type="ECO:0000313" key="9">
    <source>
        <dbReference type="EMBL" id="AKS31864.1"/>
    </source>
</evidence>
<dbReference type="Pfam" id="PF05199">
    <property type="entry name" value="GMC_oxred_C"/>
    <property type="match status" value="1"/>
</dbReference>
<dbReference type="KEGG" id="mgo:AFA91_08190"/>
<dbReference type="PROSITE" id="PS00624">
    <property type="entry name" value="GMC_OXRED_2"/>
    <property type="match status" value="1"/>
</dbReference>
<name>A0A0K0X361_MYCGD</name>
<dbReference type="InterPro" id="IPR007867">
    <property type="entry name" value="GMC_OxRtase_C"/>
</dbReference>
<dbReference type="OrthoDB" id="9785276at2"/>
<gene>
    <name evidence="9" type="ORF">AFA91_08190</name>
</gene>
<dbReference type="RefSeq" id="WP_049744279.1">
    <property type="nucleotide sequence ID" value="NZ_CP012150.1"/>
</dbReference>
<comment type="similarity">
    <text evidence="2 6">Belongs to the GMC oxidoreductase family.</text>
</comment>
<dbReference type="SUPFAM" id="SSF51905">
    <property type="entry name" value="FAD/NAD(P)-binding domain"/>
    <property type="match status" value="1"/>
</dbReference>
<evidence type="ECO:0000256" key="4">
    <source>
        <dbReference type="ARBA" id="ARBA00022827"/>
    </source>
</evidence>
<feature type="domain" description="Glucose-methanol-choline oxidoreductase N-terminal" evidence="8">
    <location>
        <begin position="262"/>
        <end position="276"/>
    </location>
</feature>
<organism evidence="9 10">
    <name type="scientific">Mycolicibacterium goodii</name>
    <name type="common">Mycobacterium goodii</name>
    <dbReference type="NCBI Taxonomy" id="134601"/>
    <lineage>
        <taxon>Bacteria</taxon>
        <taxon>Bacillati</taxon>
        <taxon>Actinomycetota</taxon>
        <taxon>Actinomycetes</taxon>
        <taxon>Mycobacteriales</taxon>
        <taxon>Mycobacteriaceae</taxon>
        <taxon>Mycolicibacterium</taxon>
    </lineage>
</organism>
<evidence type="ECO:0000259" key="7">
    <source>
        <dbReference type="PROSITE" id="PS00623"/>
    </source>
</evidence>
<feature type="binding site" evidence="5">
    <location>
        <position position="87"/>
    </location>
    <ligand>
        <name>FAD</name>
        <dbReference type="ChEBI" id="CHEBI:57692"/>
    </ligand>
</feature>
<dbReference type="EMBL" id="CP012150">
    <property type="protein sequence ID" value="AKS31864.1"/>
    <property type="molecule type" value="Genomic_DNA"/>
</dbReference>
<dbReference type="InterPro" id="IPR036188">
    <property type="entry name" value="FAD/NAD-bd_sf"/>
</dbReference>
<evidence type="ECO:0000313" key="10">
    <source>
        <dbReference type="Proteomes" id="UP000062255"/>
    </source>
</evidence>
<dbReference type="PANTHER" id="PTHR11552">
    <property type="entry name" value="GLUCOSE-METHANOL-CHOLINE GMC OXIDOREDUCTASE"/>
    <property type="match status" value="1"/>
</dbReference>
<feature type="binding site" evidence="5">
    <location>
        <position position="227"/>
    </location>
    <ligand>
        <name>FAD</name>
        <dbReference type="ChEBI" id="CHEBI:57692"/>
    </ligand>
</feature>
<dbReference type="STRING" id="134601.AFA91_08190"/>
<dbReference type="PIRSF" id="PIRSF000137">
    <property type="entry name" value="Alcohol_oxidase"/>
    <property type="match status" value="1"/>
</dbReference>
<dbReference type="PATRIC" id="fig|134601.6.peg.1696"/>
<reference evidence="9 10" key="1">
    <citation type="submission" date="2015-07" db="EMBL/GenBank/DDBJ databases">
        <title>Complete genome sequence of Mycobacterium goodii X7B, a facultative thermophilic biodesulfurizing bacterium.</title>
        <authorList>
            <person name="Yu B."/>
            <person name="Li F."/>
            <person name="Xu P."/>
        </authorList>
    </citation>
    <scope>NUCLEOTIDE SEQUENCE [LARGE SCALE GENOMIC DNA]</scope>
    <source>
        <strain evidence="9 10">X7B</strain>
    </source>
</reference>
<evidence type="ECO:0000256" key="5">
    <source>
        <dbReference type="PIRSR" id="PIRSR000137-2"/>
    </source>
</evidence>
<evidence type="ECO:0000256" key="3">
    <source>
        <dbReference type="ARBA" id="ARBA00022630"/>
    </source>
</evidence>
<dbReference type="Proteomes" id="UP000062255">
    <property type="component" value="Chromosome"/>
</dbReference>
<dbReference type="InterPro" id="IPR012132">
    <property type="entry name" value="GMC_OxRdtase"/>
</dbReference>
<dbReference type="PANTHER" id="PTHR11552:SF147">
    <property type="entry name" value="CHOLINE DEHYDROGENASE, MITOCHONDRIAL"/>
    <property type="match status" value="1"/>
</dbReference>
<dbReference type="Pfam" id="PF00732">
    <property type="entry name" value="GMC_oxred_N"/>
    <property type="match status" value="1"/>
</dbReference>
<dbReference type="Gene3D" id="3.30.410.40">
    <property type="match status" value="1"/>
</dbReference>